<evidence type="ECO:0000256" key="2">
    <source>
        <dbReference type="SAM" id="MobiDB-lite"/>
    </source>
</evidence>
<evidence type="ECO:0000259" key="3">
    <source>
        <dbReference type="Pfam" id="PF13581"/>
    </source>
</evidence>
<sequence length="172" mass="17821">MTRTSMVPGVSGDRNEPVPGTDGAAGHRSTGTKRSRPPWHPVASATGHPSYSGVFPRDERAAGEARVMVATVLAVWHLPRLVADAELVASELVTNAVRHARGPDVGMTVTRTGHAKVCVAVADGSPLLPRPGSGDLMAETGRGLCLVDGLSRDWGVTPCGRGKSVWAEVGTG</sequence>
<keyword evidence="5" id="KW-1185">Reference proteome</keyword>
<dbReference type="PANTHER" id="PTHR35526:SF3">
    <property type="entry name" value="ANTI-SIGMA-F FACTOR RSBW"/>
    <property type="match status" value="1"/>
</dbReference>
<evidence type="ECO:0000313" key="4">
    <source>
        <dbReference type="EMBL" id="MFC4329904.1"/>
    </source>
</evidence>
<feature type="domain" description="Histidine kinase/HSP90-like ATPase" evidence="3">
    <location>
        <begin position="55"/>
        <end position="165"/>
    </location>
</feature>
<dbReference type="PANTHER" id="PTHR35526">
    <property type="entry name" value="ANTI-SIGMA-F FACTOR RSBW-RELATED"/>
    <property type="match status" value="1"/>
</dbReference>
<dbReference type="InterPro" id="IPR050267">
    <property type="entry name" value="Anti-sigma-factor_SerPK"/>
</dbReference>
<dbReference type="InterPro" id="IPR036890">
    <property type="entry name" value="HATPase_C_sf"/>
</dbReference>
<evidence type="ECO:0000313" key="5">
    <source>
        <dbReference type="Proteomes" id="UP001595824"/>
    </source>
</evidence>
<keyword evidence="4" id="KW-0547">Nucleotide-binding</keyword>
<feature type="region of interest" description="Disordered" evidence="2">
    <location>
        <begin position="1"/>
        <end position="54"/>
    </location>
</feature>
<reference evidence="5" key="1">
    <citation type="journal article" date="2019" name="Int. J. Syst. Evol. Microbiol.">
        <title>The Global Catalogue of Microorganisms (GCM) 10K type strain sequencing project: providing services to taxonomists for standard genome sequencing and annotation.</title>
        <authorList>
            <consortium name="The Broad Institute Genomics Platform"/>
            <consortium name="The Broad Institute Genome Sequencing Center for Infectious Disease"/>
            <person name="Wu L."/>
            <person name="Ma J."/>
        </authorList>
    </citation>
    <scope>NUCLEOTIDE SEQUENCE [LARGE SCALE GENOMIC DNA]</scope>
    <source>
        <strain evidence="5">PCU 347</strain>
    </source>
</reference>
<accession>A0ABV8TH31</accession>
<dbReference type="InterPro" id="IPR003594">
    <property type="entry name" value="HATPase_dom"/>
</dbReference>
<keyword evidence="4" id="KW-0067">ATP-binding</keyword>
<dbReference type="Proteomes" id="UP001595824">
    <property type="component" value="Unassembled WGS sequence"/>
</dbReference>
<name>A0ABV8TH31_9ACTN</name>
<comment type="caution">
    <text evidence="4">The sequence shown here is derived from an EMBL/GenBank/DDBJ whole genome shotgun (WGS) entry which is preliminary data.</text>
</comment>
<dbReference type="SUPFAM" id="SSF55874">
    <property type="entry name" value="ATPase domain of HSP90 chaperone/DNA topoisomerase II/histidine kinase"/>
    <property type="match status" value="1"/>
</dbReference>
<keyword evidence="1" id="KW-0723">Serine/threonine-protein kinase</keyword>
<organism evidence="4 5">
    <name type="scientific">Streptomyces andamanensis</name>
    <dbReference type="NCBI Taxonomy" id="1565035"/>
    <lineage>
        <taxon>Bacteria</taxon>
        <taxon>Bacillati</taxon>
        <taxon>Actinomycetota</taxon>
        <taxon>Actinomycetes</taxon>
        <taxon>Kitasatosporales</taxon>
        <taxon>Streptomycetaceae</taxon>
        <taxon>Streptomyces</taxon>
    </lineage>
</organism>
<dbReference type="RefSeq" id="WP_381740606.1">
    <property type="nucleotide sequence ID" value="NZ_JBHSDP010000018.1"/>
</dbReference>
<proteinExistence type="predicted"/>
<dbReference type="GO" id="GO:0005524">
    <property type="term" value="F:ATP binding"/>
    <property type="evidence" value="ECO:0007669"/>
    <property type="project" value="UniProtKB-KW"/>
</dbReference>
<keyword evidence="1" id="KW-0418">Kinase</keyword>
<evidence type="ECO:0000256" key="1">
    <source>
        <dbReference type="ARBA" id="ARBA00022527"/>
    </source>
</evidence>
<dbReference type="EMBL" id="JBHSDP010000018">
    <property type="protein sequence ID" value="MFC4329904.1"/>
    <property type="molecule type" value="Genomic_DNA"/>
</dbReference>
<keyword evidence="1" id="KW-0808">Transferase</keyword>
<protein>
    <submittedName>
        <fullName evidence="4">ATP-binding protein</fullName>
    </submittedName>
</protein>
<gene>
    <name evidence="4" type="ORF">ACFPC0_19310</name>
</gene>
<dbReference type="CDD" id="cd16936">
    <property type="entry name" value="HATPase_RsbW-like"/>
    <property type="match status" value="1"/>
</dbReference>
<dbReference type="Pfam" id="PF13581">
    <property type="entry name" value="HATPase_c_2"/>
    <property type="match status" value="1"/>
</dbReference>
<dbReference type="Gene3D" id="3.30.565.10">
    <property type="entry name" value="Histidine kinase-like ATPase, C-terminal domain"/>
    <property type="match status" value="1"/>
</dbReference>